<dbReference type="OMA" id="NDMGILA"/>
<dbReference type="InterPro" id="IPR011009">
    <property type="entry name" value="Kinase-like_dom_sf"/>
</dbReference>
<dbReference type="GeneID" id="9586648"/>
<organism evidence="4">
    <name type="scientific">Schizophyllum commune (strain H4-8 / FGSC 9210)</name>
    <name type="common">Split gill fungus</name>
    <dbReference type="NCBI Taxonomy" id="578458"/>
    <lineage>
        <taxon>Eukaryota</taxon>
        <taxon>Fungi</taxon>
        <taxon>Dikarya</taxon>
        <taxon>Basidiomycota</taxon>
        <taxon>Agaricomycotina</taxon>
        <taxon>Agaricomycetes</taxon>
        <taxon>Agaricomycetidae</taxon>
        <taxon>Agaricales</taxon>
        <taxon>Schizophyllaceae</taxon>
        <taxon>Schizophyllum</taxon>
    </lineage>
</organism>
<sequence>MRVFRAYKESDKLIDADKRQYYAIKDNWLERGRRTEYDIYEDIMQRIEAHNWQGRGSLYGLGADERKKFFVKVVTSEEVKVNGVPDDTHEVIGRGVSFPKEGRKYLVVSDPAKLHINQKSVLSGVSGNMHKTGHGVEEEGRFDGVIPARRHHRTVMEEATNLLDLPDISTIFATLKDASYALFILHSIGMLYRDFSPGNVLHRQTDSEAGVRGVLADLEYIRCVTETQVHAMRTGTADFCALEVVSGDFLSLESSDLLAIIPDPAPDEPPPSYLQPVVPSAAHSAWRFRDVHDLESVYWVILWLLLRYSTSRHVPPSYDPMAQWKKYNSSPKVPPRPSHLRALEISADPEGA</sequence>
<dbReference type="VEuPathDB" id="FungiDB:SCHCODRAFT_02492555"/>
<feature type="region of interest" description="Disordered" evidence="1">
    <location>
        <begin position="325"/>
        <end position="352"/>
    </location>
</feature>
<gene>
    <name evidence="3" type="ORF">SCHCODRAFT_233758</name>
</gene>
<accession>D8PY35</accession>
<evidence type="ECO:0000259" key="2">
    <source>
        <dbReference type="Pfam" id="PF17667"/>
    </source>
</evidence>
<reference evidence="3 4" key="1">
    <citation type="journal article" date="2010" name="Nat. Biotechnol.">
        <title>Genome sequence of the model mushroom Schizophyllum commune.</title>
        <authorList>
            <person name="Ohm R.A."/>
            <person name="de Jong J.F."/>
            <person name="Lugones L.G."/>
            <person name="Aerts A."/>
            <person name="Kothe E."/>
            <person name="Stajich J.E."/>
            <person name="de Vries R.P."/>
            <person name="Record E."/>
            <person name="Levasseur A."/>
            <person name="Baker S.E."/>
            <person name="Bartholomew K.A."/>
            <person name="Coutinho P.M."/>
            <person name="Erdmann S."/>
            <person name="Fowler T.J."/>
            <person name="Gathman A.C."/>
            <person name="Lombard V."/>
            <person name="Henrissat B."/>
            <person name="Knabe N."/>
            <person name="Kuees U."/>
            <person name="Lilly W.W."/>
            <person name="Lindquist E."/>
            <person name="Lucas S."/>
            <person name="Magnuson J.K."/>
            <person name="Piumi F."/>
            <person name="Raudaskoski M."/>
            <person name="Salamov A."/>
            <person name="Schmutz J."/>
            <person name="Schwarze F.W.M.R."/>
            <person name="vanKuyk P.A."/>
            <person name="Horton J.S."/>
            <person name="Grigoriev I.V."/>
            <person name="Woesten H.A.B."/>
        </authorList>
    </citation>
    <scope>NUCLEOTIDE SEQUENCE [LARGE SCALE GENOMIC DNA]</scope>
    <source>
        <strain evidence="4">H4-8 / FGSC 9210</strain>
    </source>
</reference>
<dbReference type="Pfam" id="PF17667">
    <property type="entry name" value="Pkinase_fungal"/>
    <property type="match status" value="1"/>
</dbReference>
<dbReference type="HOGENOM" id="CLU_787911_0_0_1"/>
<dbReference type="KEGG" id="scm:SCHCO_02492555"/>
<dbReference type="RefSeq" id="XP_003034684.1">
    <property type="nucleotide sequence ID" value="XM_003034638.1"/>
</dbReference>
<evidence type="ECO:0000313" key="3">
    <source>
        <dbReference type="EMBL" id="EFI99781.1"/>
    </source>
</evidence>
<dbReference type="SUPFAM" id="SSF56112">
    <property type="entry name" value="Protein kinase-like (PK-like)"/>
    <property type="match status" value="1"/>
</dbReference>
<dbReference type="AlphaFoldDB" id="D8PY35"/>
<dbReference type="OrthoDB" id="3271139at2759"/>
<dbReference type="STRING" id="578458.D8PY35"/>
<evidence type="ECO:0000256" key="1">
    <source>
        <dbReference type="SAM" id="MobiDB-lite"/>
    </source>
</evidence>
<dbReference type="InterPro" id="IPR040976">
    <property type="entry name" value="Pkinase_fungal"/>
</dbReference>
<dbReference type="EMBL" id="GL377304">
    <property type="protein sequence ID" value="EFI99781.1"/>
    <property type="molecule type" value="Genomic_DNA"/>
</dbReference>
<name>D8PY35_SCHCM</name>
<keyword evidence="4" id="KW-1185">Reference proteome</keyword>
<feature type="domain" description="Fungal-type protein kinase" evidence="2">
    <location>
        <begin position="4"/>
        <end position="304"/>
    </location>
</feature>
<protein>
    <recommendedName>
        <fullName evidence="2">Fungal-type protein kinase domain-containing protein</fullName>
    </recommendedName>
</protein>
<dbReference type="Proteomes" id="UP000007431">
    <property type="component" value="Unassembled WGS sequence"/>
</dbReference>
<proteinExistence type="predicted"/>
<dbReference type="InParanoid" id="D8PY35"/>
<evidence type="ECO:0000313" key="4">
    <source>
        <dbReference type="Proteomes" id="UP000007431"/>
    </source>
</evidence>
<dbReference type="Gene3D" id="1.10.510.10">
    <property type="entry name" value="Transferase(Phosphotransferase) domain 1"/>
    <property type="match status" value="1"/>
</dbReference>